<dbReference type="InterPro" id="IPR007110">
    <property type="entry name" value="Ig-like_dom"/>
</dbReference>
<feature type="compositionally biased region" description="Polar residues" evidence="1">
    <location>
        <begin position="127"/>
        <end position="141"/>
    </location>
</feature>
<keyword evidence="3" id="KW-0732">Signal</keyword>
<dbReference type="InterPro" id="IPR003599">
    <property type="entry name" value="Ig_sub"/>
</dbReference>
<dbReference type="PANTHER" id="PTHR37996">
    <property type="entry name" value="B- AND T-LYMPHOCYTE ATTENUATOR"/>
    <property type="match status" value="1"/>
</dbReference>
<keyword evidence="2" id="KW-0472">Membrane</keyword>
<dbReference type="Gene3D" id="2.60.40.10">
    <property type="entry name" value="Immunoglobulins"/>
    <property type="match status" value="1"/>
</dbReference>
<dbReference type="Proteomes" id="UP001152803">
    <property type="component" value="Unassembled WGS sequence"/>
</dbReference>
<dbReference type="OrthoDB" id="9947981at2759"/>
<feature type="chain" id="PRO_5040348907" description="Ig-like domain-containing protein" evidence="3">
    <location>
        <begin position="22"/>
        <end position="334"/>
    </location>
</feature>
<evidence type="ECO:0000256" key="3">
    <source>
        <dbReference type="SAM" id="SignalP"/>
    </source>
</evidence>
<protein>
    <recommendedName>
        <fullName evidence="4">Ig-like domain-containing protein</fullName>
    </recommendedName>
</protein>
<dbReference type="SMART" id="SM00409">
    <property type="entry name" value="IG"/>
    <property type="match status" value="1"/>
</dbReference>
<dbReference type="SUPFAM" id="SSF48726">
    <property type="entry name" value="Immunoglobulin"/>
    <property type="match status" value="1"/>
</dbReference>
<keyword evidence="2" id="KW-1133">Transmembrane helix</keyword>
<dbReference type="EMBL" id="JAFJMO010000015">
    <property type="protein sequence ID" value="KAJ8255933.1"/>
    <property type="molecule type" value="Genomic_DNA"/>
</dbReference>
<keyword evidence="6" id="KW-1185">Reference proteome</keyword>
<dbReference type="InterPro" id="IPR013783">
    <property type="entry name" value="Ig-like_fold"/>
</dbReference>
<dbReference type="InterPro" id="IPR039257">
    <property type="entry name" value="BTLA"/>
</dbReference>
<name>A0A9Q1HQJ0_CONCO</name>
<dbReference type="AlphaFoldDB" id="A0A9Q1HQJ0"/>
<feature type="signal peptide" evidence="3">
    <location>
        <begin position="1"/>
        <end position="21"/>
    </location>
</feature>
<feature type="domain" description="Ig-like" evidence="4">
    <location>
        <begin position="26"/>
        <end position="120"/>
    </location>
</feature>
<gene>
    <name evidence="5" type="ORF">COCON_G00197970</name>
</gene>
<evidence type="ECO:0000259" key="4">
    <source>
        <dbReference type="PROSITE" id="PS50835"/>
    </source>
</evidence>
<accession>A0A9Q1HQJ0</accession>
<feature type="region of interest" description="Disordered" evidence="1">
    <location>
        <begin position="124"/>
        <end position="145"/>
    </location>
</feature>
<organism evidence="5 6">
    <name type="scientific">Conger conger</name>
    <name type="common">Conger eel</name>
    <name type="synonym">Muraena conger</name>
    <dbReference type="NCBI Taxonomy" id="82655"/>
    <lineage>
        <taxon>Eukaryota</taxon>
        <taxon>Metazoa</taxon>
        <taxon>Chordata</taxon>
        <taxon>Craniata</taxon>
        <taxon>Vertebrata</taxon>
        <taxon>Euteleostomi</taxon>
        <taxon>Actinopterygii</taxon>
        <taxon>Neopterygii</taxon>
        <taxon>Teleostei</taxon>
        <taxon>Anguilliformes</taxon>
        <taxon>Congridae</taxon>
        <taxon>Conger</taxon>
    </lineage>
</organism>
<feature type="compositionally biased region" description="Basic and acidic residues" evidence="1">
    <location>
        <begin position="180"/>
        <end position="196"/>
    </location>
</feature>
<dbReference type="GO" id="GO:0005886">
    <property type="term" value="C:plasma membrane"/>
    <property type="evidence" value="ECO:0007669"/>
    <property type="project" value="InterPro"/>
</dbReference>
<feature type="region of interest" description="Disordered" evidence="1">
    <location>
        <begin position="180"/>
        <end position="294"/>
    </location>
</feature>
<proteinExistence type="predicted"/>
<evidence type="ECO:0000256" key="1">
    <source>
        <dbReference type="SAM" id="MobiDB-lite"/>
    </source>
</evidence>
<dbReference type="PANTHER" id="PTHR37996:SF1">
    <property type="entry name" value="B- AND T-LYMPHOCYTE ATTENUATOR"/>
    <property type="match status" value="1"/>
</dbReference>
<comment type="caution">
    <text evidence="5">The sequence shown here is derived from an EMBL/GenBank/DDBJ whole genome shotgun (WGS) entry which is preliminary data.</text>
</comment>
<dbReference type="GO" id="GO:0038023">
    <property type="term" value="F:signaling receptor activity"/>
    <property type="evidence" value="ECO:0007669"/>
    <property type="project" value="InterPro"/>
</dbReference>
<keyword evidence="2" id="KW-0812">Transmembrane</keyword>
<evidence type="ECO:0000256" key="2">
    <source>
        <dbReference type="SAM" id="Phobius"/>
    </source>
</evidence>
<evidence type="ECO:0000313" key="6">
    <source>
        <dbReference type="Proteomes" id="UP001152803"/>
    </source>
</evidence>
<reference evidence="5" key="1">
    <citation type="journal article" date="2023" name="Science">
        <title>Genome structures resolve the early diversification of teleost fishes.</title>
        <authorList>
            <person name="Parey E."/>
            <person name="Louis A."/>
            <person name="Montfort J."/>
            <person name="Bouchez O."/>
            <person name="Roques C."/>
            <person name="Iampietro C."/>
            <person name="Lluch J."/>
            <person name="Castinel A."/>
            <person name="Donnadieu C."/>
            <person name="Desvignes T."/>
            <person name="Floi Bucao C."/>
            <person name="Jouanno E."/>
            <person name="Wen M."/>
            <person name="Mejri S."/>
            <person name="Dirks R."/>
            <person name="Jansen H."/>
            <person name="Henkel C."/>
            <person name="Chen W.J."/>
            <person name="Zahm M."/>
            <person name="Cabau C."/>
            <person name="Klopp C."/>
            <person name="Thompson A.W."/>
            <person name="Robinson-Rechavi M."/>
            <person name="Braasch I."/>
            <person name="Lecointre G."/>
            <person name="Bobe J."/>
            <person name="Postlethwait J.H."/>
            <person name="Berthelot C."/>
            <person name="Roest Crollius H."/>
            <person name="Guiguen Y."/>
        </authorList>
    </citation>
    <scope>NUCLEOTIDE SEQUENCE</scope>
    <source>
        <strain evidence="5">Concon-B</strain>
    </source>
</reference>
<feature type="compositionally biased region" description="Gly residues" evidence="1">
    <location>
        <begin position="274"/>
        <end position="287"/>
    </location>
</feature>
<dbReference type="GO" id="GO:0002768">
    <property type="term" value="P:immune response-regulating cell surface receptor signaling pathway"/>
    <property type="evidence" value="ECO:0007669"/>
    <property type="project" value="InterPro"/>
</dbReference>
<evidence type="ECO:0000313" key="5">
    <source>
        <dbReference type="EMBL" id="KAJ8255933.1"/>
    </source>
</evidence>
<feature type="compositionally biased region" description="Pro residues" evidence="1">
    <location>
        <begin position="213"/>
        <end position="224"/>
    </location>
</feature>
<dbReference type="InterPro" id="IPR036179">
    <property type="entry name" value="Ig-like_dom_sf"/>
</dbReference>
<dbReference type="PROSITE" id="PS50835">
    <property type="entry name" value="IG_LIKE"/>
    <property type="match status" value="1"/>
</dbReference>
<sequence length="334" mass="36566">MTSMALLLLLLLPCLYREALGNKCLPEFRGKKHTVTVSSMDSLKISCAFIHCERKLHFKWCKLNESNCMYINKTEYIEKNNDGSGIFYLNFVNISMIDSGDYRCEMSGNLSFKSHPITVIVNAAKDTGNSQTNETRTTTPNGPGKDRENSLDWLLYIYISAGALVLMVIVVVTTCILKSRGSERPRAARRKQDQVQRDLQSAVPLNENGRPHPSLPACPPPSLPDRPRSIRSPHSQRPPSLGATPAPAPAPVPVPGRRKSRTKRTPATAAPPSGGAGMPTAAGGGGVYDNDREEAESPIVYAALNHQVARKGPSQDHTYVPMQDLTEYAAIRLS</sequence>
<feature type="transmembrane region" description="Helical" evidence="2">
    <location>
        <begin position="153"/>
        <end position="177"/>
    </location>
</feature>